<dbReference type="PANTHER" id="PTHR47806">
    <property type="entry name" value="50S RIBOSOMAL PROTEIN L3 GLUTAMINE METHYLTRANSFERASE"/>
    <property type="match status" value="1"/>
</dbReference>
<dbReference type="Proteomes" id="UP000297475">
    <property type="component" value="Unassembled WGS sequence"/>
</dbReference>
<keyword evidence="2 5" id="KW-0808">Transferase</keyword>
<dbReference type="CDD" id="cd02440">
    <property type="entry name" value="AdoMet_MTases"/>
    <property type="match status" value="1"/>
</dbReference>
<dbReference type="PANTHER" id="PTHR47806:SF1">
    <property type="entry name" value="RIBOSOMAL PROTEIN UL3 GLUTAMINE METHYLTRANSFERASE"/>
    <property type="match status" value="1"/>
</dbReference>
<keyword evidence="5" id="KW-0689">Ribosomal protein</keyword>
<protein>
    <submittedName>
        <fullName evidence="5">50S ribosomal protein L3 N(5)-glutamine methyltransferase</fullName>
        <ecNumber evidence="5">2.1.1.298</ecNumber>
    </submittedName>
</protein>
<keyword evidence="5" id="KW-0687">Ribonucleoprotein</keyword>
<gene>
    <name evidence="5" type="primary">prmB</name>
    <name evidence="5" type="ORF">E4656_05975</name>
</gene>
<dbReference type="GO" id="GO:0003676">
    <property type="term" value="F:nucleic acid binding"/>
    <property type="evidence" value="ECO:0007669"/>
    <property type="project" value="InterPro"/>
</dbReference>
<dbReference type="InterPro" id="IPR007848">
    <property type="entry name" value="Small_mtfrase_dom"/>
</dbReference>
<dbReference type="SUPFAM" id="SSF53335">
    <property type="entry name" value="S-adenosyl-L-methionine-dependent methyltransferases"/>
    <property type="match status" value="1"/>
</dbReference>
<sequence>MSAEQDLHSADTRTPDQYLTLQTIGDFIRWCSSEMTRHQVYFGHGSDNAWDEATFLVLSAVAQPLDSSPELLHLRLVPAEKHRVAHWLRRRIDDRLPLPYISGEAWFGGLPFTVTRDVLVPRSPFAEVLAERCAPWLQQEPGTILDMCTGSGCIGILAALEFEQALVDLVDISPAALAVARRNCERHRVDDRVRTVQSDGFDALSGRCYDLILANPPYVDAEDLADMPPEYQAEPALALGSGADGLDLSRRLLAQARDYLHPGGLLLLEVGNSAAALESAFPELPFTWLELADGGHGIALLRREELPAA</sequence>
<dbReference type="EC" id="2.1.1.298" evidence="5"/>
<reference evidence="5 6" key="1">
    <citation type="submission" date="2019-04" db="EMBL/GenBank/DDBJ databases">
        <title>Natronospirillum operosus gen. nov., sp. nov., a haloalkaliphilic satellite isolated from decaying biomass of laboratory culture of cyanobacterium Geitlerinema sp. and proposal of Natronospirillaceae fam. nov. and Saccharospirillaceae fam. nov.</title>
        <authorList>
            <person name="Kevbrin V."/>
            <person name="Boltyanskaya Y."/>
            <person name="Koziaeva V."/>
            <person name="Grouzdev D.S."/>
            <person name="Park M."/>
            <person name="Cho J."/>
        </authorList>
    </citation>
    <scope>NUCLEOTIDE SEQUENCE [LARGE SCALE GENOMIC DNA]</scope>
    <source>
        <strain evidence="5 6">G-116</strain>
    </source>
</reference>
<accession>A0A4Z0WCK9</accession>
<proteinExistence type="predicted"/>
<dbReference type="PROSITE" id="PS00092">
    <property type="entry name" value="N6_MTASE"/>
    <property type="match status" value="1"/>
</dbReference>
<organism evidence="5 6">
    <name type="scientific">Natronospirillum operosum</name>
    <dbReference type="NCBI Taxonomy" id="2759953"/>
    <lineage>
        <taxon>Bacteria</taxon>
        <taxon>Pseudomonadati</taxon>
        <taxon>Pseudomonadota</taxon>
        <taxon>Gammaproteobacteria</taxon>
        <taxon>Oceanospirillales</taxon>
        <taxon>Natronospirillaceae</taxon>
        <taxon>Natronospirillum</taxon>
    </lineage>
</organism>
<dbReference type="AlphaFoldDB" id="A0A4Z0WCK9"/>
<dbReference type="RefSeq" id="WP_135482014.1">
    <property type="nucleotide sequence ID" value="NZ_SRMF01000001.1"/>
</dbReference>
<dbReference type="PIRSF" id="PIRSF037167">
    <property type="entry name" value="Mtase_YfcB_prd"/>
    <property type="match status" value="1"/>
</dbReference>
<dbReference type="GO" id="GO:0036009">
    <property type="term" value="F:protein-glutamine N-methyltransferase activity"/>
    <property type="evidence" value="ECO:0007669"/>
    <property type="project" value="InterPro"/>
</dbReference>
<dbReference type="OrthoDB" id="9800643at2"/>
<dbReference type="GO" id="GO:0005829">
    <property type="term" value="C:cytosol"/>
    <property type="evidence" value="ECO:0007669"/>
    <property type="project" value="TreeGrafter"/>
</dbReference>
<name>A0A4Z0WCK9_9GAMM</name>
<dbReference type="Gene3D" id="3.40.50.150">
    <property type="entry name" value="Vaccinia Virus protein VP39"/>
    <property type="match status" value="1"/>
</dbReference>
<dbReference type="InterPro" id="IPR017127">
    <property type="entry name" value="Ribosome_uL3_MTase"/>
</dbReference>
<feature type="domain" description="Methyltransferase small" evidence="4">
    <location>
        <begin position="139"/>
        <end position="223"/>
    </location>
</feature>
<keyword evidence="3" id="KW-0949">S-adenosyl-L-methionine</keyword>
<dbReference type="InterPro" id="IPR002052">
    <property type="entry name" value="DNA_methylase_N6_adenine_CS"/>
</dbReference>
<comment type="caution">
    <text evidence="5">The sequence shown here is derived from an EMBL/GenBank/DDBJ whole genome shotgun (WGS) entry which is preliminary data.</text>
</comment>
<dbReference type="GO" id="GO:0032259">
    <property type="term" value="P:methylation"/>
    <property type="evidence" value="ECO:0007669"/>
    <property type="project" value="UniProtKB-KW"/>
</dbReference>
<dbReference type="Pfam" id="PF05175">
    <property type="entry name" value="MTS"/>
    <property type="match status" value="1"/>
</dbReference>
<evidence type="ECO:0000259" key="4">
    <source>
        <dbReference type="Pfam" id="PF05175"/>
    </source>
</evidence>
<evidence type="ECO:0000256" key="2">
    <source>
        <dbReference type="ARBA" id="ARBA00022679"/>
    </source>
</evidence>
<dbReference type="InterPro" id="IPR029063">
    <property type="entry name" value="SAM-dependent_MTases_sf"/>
</dbReference>
<evidence type="ECO:0000256" key="3">
    <source>
        <dbReference type="ARBA" id="ARBA00022691"/>
    </source>
</evidence>
<dbReference type="InterPro" id="IPR004556">
    <property type="entry name" value="HemK-like"/>
</dbReference>
<dbReference type="NCBIfam" id="TIGR00536">
    <property type="entry name" value="hemK_fam"/>
    <property type="match status" value="1"/>
</dbReference>
<dbReference type="GO" id="GO:0005840">
    <property type="term" value="C:ribosome"/>
    <property type="evidence" value="ECO:0007669"/>
    <property type="project" value="UniProtKB-KW"/>
</dbReference>
<dbReference type="NCBIfam" id="TIGR03533">
    <property type="entry name" value="L3_gln_methyl"/>
    <property type="match status" value="1"/>
</dbReference>
<dbReference type="EMBL" id="SRMF01000001">
    <property type="protein sequence ID" value="TGG95942.1"/>
    <property type="molecule type" value="Genomic_DNA"/>
</dbReference>
<keyword evidence="6" id="KW-1185">Reference proteome</keyword>
<keyword evidence="1 5" id="KW-0489">Methyltransferase</keyword>
<evidence type="ECO:0000256" key="1">
    <source>
        <dbReference type="ARBA" id="ARBA00022603"/>
    </source>
</evidence>
<evidence type="ECO:0000313" key="6">
    <source>
        <dbReference type="Proteomes" id="UP000297475"/>
    </source>
</evidence>
<evidence type="ECO:0000313" key="5">
    <source>
        <dbReference type="EMBL" id="TGG95942.1"/>
    </source>
</evidence>